<dbReference type="AlphaFoldDB" id="A0A0K2U4R8"/>
<proteinExistence type="predicted"/>
<name>A0A0K2U4R8_LEPSM</name>
<reference evidence="2" key="1">
    <citation type="submission" date="2014-05" db="EMBL/GenBank/DDBJ databases">
        <authorList>
            <person name="Chronopoulou M."/>
        </authorList>
    </citation>
    <scope>NUCLEOTIDE SEQUENCE</scope>
    <source>
        <tissue evidence="2">Whole organism</tissue>
    </source>
</reference>
<protein>
    <submittedName>
        <fullName evidence="2">Uncharacterized protein</fullName>
    </submittedName>
</protein>
<evidence type="ECO:0000256" key="1">
    <source>
        <dbReference type="SAM" id="MobiDB-lite"/>
    </source>
</evidence>
<dbReference type="OrthoDB" id="10605425at2759"/>
<feature type="non-terminal residue" evidence="2">
    <location>
        <position position="268"/>
    </location>
</feature>
<dbReference type="EMBL" id="HACA01015345">
    <property type="protein sequence ID" value="CDW32706.1"/>
    <property type="molecule type" value="Transcribed_RNA"/>
</dbReference>
<evidence type="ECO:0000313" key="2">
    <source>
        <dbReference type="EMBL" id="CDW32706.1"/>
    </source>
</evidence>
<feature type="region of interest" description="Disordered" evidence="1">
    <location>
        <begin position="54"/>
        <end position="127"/>
    </location>
</feature>
<sequence>KELEMNQRGIFIYLPMLLSLSSGETKPESNIFYGGSHPIQSKFHHHHFSNPIPRLSHAHNSPLSHPHPHQTHDSLGPLLNPLHSHGFPGQHSSPPHIGLDSLGPHPHPPHMHDSPRPHHHHHQEQRLQKVLPTNCKIEYDILTTQSCSPYSDEVCLTNNVESEEIEYEDVCIDVINKICERPHYHGRGLVKRHFPVTSVTVKHACTEVTNKHCSKSPKVKTISNPVESCHYVKKVRCKDIENKIPKTICKPVTTTKLLHTEEKEIEEA</sequence>
<feature type="non-terminal residue" evidence="2">
    <location>
        <position position="1"/>
    </location>
</feature>
<organism evidence="2">
    <name type="scientific">Lepeophtheirus salmonis</name>
    <name type="common">Salmon louse</name>
    <name type="synonym">Caligus salmonis</name>
    <dbReference type="NCBI Taxonomy" id="72036"/>
    <lineage>
        <taxon>Eukaryota</taxon>
        <taxon>Metazoa</taxon>
        <taxon>Ecdysozoa</taxon>
        <taxon>Arthropoda</taxon>
        <taxon>Crustacea</taxon>
        <taxon>Multicrustacea</taxon>
        <taxon>Hexanauplia</taxon>
        <taxon>Copepoda</taxon>
        <taxon>Siphonostomatoida</taxon>
        <taxon>Caligidae</taxon>
        <taxon>Lepeophtheirus</taxon>
    </lineage>
</organism>
<accession>A0A0K2U4R8</accession>